<evidence type="ECO:0000313" key="3">
    <source>
        <dbReference type="EMBL" id="MCM8568998.1"/>
    </source>
</evidence>
<protein>
    <submittedName>
        <fullName evidence="3">DUF3857 domain-containing transglutaminase family protein</fullName>
    </submittedName>
</protein>
<dbReference type="InterPro" id="IPR038765">
    <property type="entry name" value="Papain-like_cys_pep_sf"/>
</dbReference>
<feature type="domain" description="Transglutaminase-like" evidence="1">
    <location>
        <begin position="276"/>
        <end position="363"/>
    </location>
</feature>
<evidence type="ECO:0000313" key="4">
    <source>
        <dbReference type="Proteomes" id="UP001155077"/>
    </source>
</evidence>
<comment type="caution">
    <text evidence="3">The sequence shown here is derived from an EMBL/GenBank/DDBJ whole genome shotgun (WGS) entry which is preliminary data.</text>
</comment>
<dbReference type="Proteomes" id="UP001155077">
    <property type="component" value="Unassembled WGS sequence"/>
</dbReference>
<evidence type="ECO:0000259" key="1">
    <source>
        <dbReference type="Pfam" id="PF01841"/>
    </source>
</evidence>
<evidence type="ECO:0000259" key="2">
    <source>
        <dbReference type="Pfam" id="PF12969"/>
    </source>
</evidence>
<organism evidence="3 4">
    <name type="scientific">Gramella jeungdoensis</name>
    <dbReference type="NCBI Taxonomy" id="708091"/>
    <lineage>
        <taxon>Bacteria</taxon>
        <taxon>Pseudomonadati</taxon>
        <taxon>Bacteroidota</taxon>
        <taxon>Flavobacteriia</taxon>
        <taxon>Flavobacteriales</taxon>
        <taxon>Flavobacteriaceae</taxon>
        <taxon>Christiangramia</taxon>
    </lineage>
</organism>
<dbReference type="Gene3D" id="3.10.620.30">
    <property type="match status" value="1"/>
</dbReference>
<dbReference type="SUPFAM" id="SSF54001">
    <property type="entry name" value="Cysteine proteinases"/>
    <property type="match status" value="1"/>
</dbReference>
<proteinExistence type="predicted"/>
<sequence length="639" mass="74329">MRSKIFFFLLTVFCPTIYSQENYPVDKIDSSLLANADAVIRHNSRIVEIEDVDKVVERTHRVITILNESGNSYVRALEHYNESIKIKEQEAIIYDKNGREIEKYKEKDFKDQSNFDSYILFAENRISFLDYTPREYPYTVEYRSEIESSNSVFISDWFPVEGYDISVENSSFQLINPEKIALRYEERNFDDAKVERQNSEYDLDYSLSGFQAYEYEILSPSFRSFAPQVLMAINDFNLEGVSGHATDWKQFGKWMHDNLVAGHDEISSQTISKISSLTKEAKTLEEKARIIYKYVQDNTRYVAVMYGIGGWEPAMASEVDELGYGDCKGLTNYTKALMKSQGIESYYSVVYGGEKRNIDPDFTKMQGDHVILNIPKEDGTDLWLECTSQRDPFNYLGDFTDDRYVLRLKPEGGEIIKTPEYSEVDNIQKINCDIQLNGIGGFQANFSRISKGVHYNEINQLQRKLEKEQKRYYKNEWGRLQNLQFNDIKFKDDREKIEIEEKLTFSGDRLATKAGNRFLIPLSFIQQGTIPISKNDKRRRPFEIKRGKTFEDSFTFILPEGFSIETLPENKLFVSEFGSIIFKVEASGSEEKNEIKVTRQLIFKKGEWSPESYLDFQNFIRQVNHTSNMKAVILNTSKT</sequence>
<dbReference type="InterPro" id="IPR024618">
    <property type="entry name" value="DUF3857"/>
</dbReference>
<dbReference type="EMBL" id="JAMSCK010000002">
    <property type="protein sequence ID" value="MCM8568998.1"/>
    <property type="molecule type" value="Genomic_DNA"/>
</dbReference>
<reference evidence="3" key="1">
    <citation type="submission" date="2022-06" db="EMBL/GenBank/DDBJ databases">
        <title>Gramella sediminis sp. nov., isolated from deep-sea sediment of the Indian Ocean.</title>
        <authorList>
            <person name="Yang L."/>
        </authorList>
    </citation>
    <scope>NUCLEOTIDE SEQUENCE</scope>
    <source>
        <strain evidence="3">HMD3159</strain>
    </source>
</reference>
<gene>
    <name evidence="3" type="ORF">NE848_06385</name>
</gene>
<name>A0ABT0YZV0_9FLAO</name>
<dbReference type="Pfam" id="PF12969">
    <property type="entry name" value="DUF3857"/>
    <property type="match status" value="1"/>
</dbReference>
<keyword evidence="4" id="KW-1185">Reference proteome</keyword>
<dbReference type="Gene3D" id="2.60.40.3140">
    <property type="match status" value="1"/>
</dbReference>
<dbReference type="InterPro" id="IPR002931">
    <property type="entry name" value="Transglutaminase-like"/>
</dbReference>
<dbReference type="Gene3D" id="2.60.120.1130">
    <property type="match status" value="1"/>
</dbReference>
<dbReference type="RefSeq" id="WP_252111595.1">
    <property type="nucleotide sequence ID" value="NZ_JAMSCK010000002.1"/>
</dbReference>
<dbReference type="Pfam" id="PF01841">
    <property type="entry name" value="Transglut_core"/>
    <property type="match status" value="1"/>
</dbReference>
<feature type="domain" description="DUF3857" evidence="2">
    <location>
        <begin position="55"/>
        <end position="200"/>
    </location>
</feature>
<accession>A0ABT0YZV0</accession>